<feature type="non-terminal residue" evidence="1">
    <location>
        <position position="52"/>
    </location>
</feature>
<protein>
    <submittedName>
        <fullName evidence="1">Uncharacterized protein</fullName>
    </submittedName>
</protein>
<evidence type="ECO:0000313" key="1">
    <source>
        <dbReference type="EMBL" id="KIM94566.1"/>
    </source>
</evidence>
<evidence type="ECO:0000313" key="2">
    <source>
        <dbReference type="Proteomes" id="UP000054321"/>
    </source>
</evidence>
<gene>
    <name evidence="1" type="ORF">OIDMADRAFT_21347</name>
</gene>
<organism evidence="1 2">
    <name type="scientific">Oidiodendron maius (strain Zn)</name>
    <dbReference type="NCBI Taxonomy" id="913774"/>
    <lineage>
        <taxon>Eukaryota</taxon>
        <taxon>Fungi</taxon>
        <taxon>Dikarya</taxon>
        <taxon>Ascomycota</taxon>
        <taxon>Pezizomycotina</taxon>
        <taxon>Leotiomycetes</taxon>
        <taxon>Leotiomycetes incertae sedis</taxon>
        <taxon>Myxotrichaceae</taxon>
        <taxon>Oidiodendron</taxon>
    </lineage>
</organism>
<keyword evidence="2" id="KW-1185">Reference proteome</keyword>
<dbReference type="EMBL" id="KN832889">
    <property type="protein sequence ID" value="KIM94566.1"/>
    <property type="molecule type" value="Genomic_DNA"/>
</dbReference>
<accession>A0A0C3GWA2</accession>
<name>A0A0C3GWA2_OIDMZ</name>
<dbReference type="InParanoid" id="A0A0C3GWA2"/>
<proteinExistence type="predicted"/>
<dbReference type="AlphaFoldDB" id="A0A0C3GWA2"/>
<dbReference type="Proteomes" id="UP000054321">
    <property type="component" value="Unassembled WGS sequence"/>
</dbReference>
<dbReference type="HOGENOM" id="CLU_3093037_0_0_1"/>
<reference evidence="2" key="2">
    <citation type="submission" date="2015-01" db="EMBL/GenBank/DDBJ databases">
        <title>Evolutionary Origins and Diversification of the Mycorrhizal Mutualists.</title>
        <authorList>
            <consortium name="DOE Joint Genome Institute"/>
            <consortium name="Mycorrhizal Genomics Consortium"/>
            <person name="Kohler A."/>
            <person name="Kuo A."/>
            <person name="Nagy L.G."/>
            <person name="Floudas D."/>
            <person name="Copeland A."/>
            <person name="Barry K.W."/>
            <person name="Cichocki N."/>
            <person name="Veneault-Fourrey C."/>
            <person name="LaButti K."/>
            <person name="Lindquist E.A."/>
            <person name="Lipzen A."/>
            <person name="Lundell T."/>
            <person name="Morin E."/>
            <person name="Murat C."/>
            <person name="Riley R."/>
            <person name="Ohm R."/>
            <person name="Sun H."/>
            <person name="Tunlid A."/>
            <person name="Henrissat B."/>
            <person name="Grigoriev I.V."/>
            <person name="Hibbett D.S."/>
            <person name="Martin F."/>
        </authorList>
    </citation>
    <scope>NUCLEOTIDE SEQUENCE [LARGE SCALE GENOMIC DNA]</scope>
    <source>
        <strain evidence="2">Zn</strain>
    </source>
</reference>
<sequence>MALRGIDIQQMVHDREPNRQLRNMVSCQSQNCTCDTQYVLVAVNHYLLNMLH</sequence>
<reference evidence="1 2" key="1">
    <citation type="submission" date="2014-04" db="EMBL/GenBank/DDBJ databases">
        <authorList>
            <consortium name="DOE Joint Genome Institute"/>
            <person name="Kuo A."/>
            <person name="Martino E."/>
            <person name="Perotto S."/>
            <person name="Kohler A."/>
            <person name="Nagy L.G."/>
            <person name="Floudas D."/>
            <person name="Copeland A."/>
            <person name="Barry K.W."/>
            <person name="Cichocki N."/>
            <person name="Veneault-Fourrey C."/>
            <person name="LaButti K."/>
            <person name="Lindquist E.A."/>
            <person name="Lipzen A."/>
            <person name="Lundell T."/>
            <person name="Morin E."/>
            <person name="Murat C."/>
            <person name="Sun H."/>
            <person name="Tunlid A."/>
            <person name="Henrissat B."/>
            <person name="Grigoriev I.V."/>
            <person name="Hibbett D.S."/>
            <person name="Martin F."/>
            <person name="Nordberg H.P."/>
            <person name="Cantor M.N."/>
            <person name="Hua S.X."/>
        </authorList>
    </citation>
    <scope>NUCLEOTIDE SEQUENCE [LARGE SCALE GENOMIC DNA]</scope>
    <source>
        <strain evidence="1 2">Zn</strain>
    </source>
</reference>